<accession>A0A1Y1Y0G8</accession>
<dbReference type="SUPFAM" id="SSF52540">
    <property type="entry name" value="P-loop containing nucleoside triphosphate hydrolases"/>
    <property type="match status" value="1"/>
</dbReference>
<sequence length="725" mass="82384">MTDPFSVAAGALGIISLAIRITETTIRFGHDWRDAPKEIKAFIAELQELNAVLSSTTIILANPDVLDAFRSQFSQSGTRYSDIWAPLAEIAQMLKSCKDELESLLQALNKASPRQTVGWERFKAIFLAKKTRQRMEDLHRHCKNLNSMLSVGAVSLAATTYKAVKDVRIEQRQWQQAAENRAVLNWLSSVDYGAQQSDYLGRRKKGTCHWLLEAKEFSEFCSKRGRTMFCPGIPGAGKTTITSMVVDYLHQLSSVDRDLAVTYIYCNFRQQHLQSPEQLISNLLKQLLQQLPSIPIFVKALYDRHVERQSRPPIEEITQAMRLVLERFSRTFVIVDALDECQDTGNHRQRFVAELFSLRASTHINIFVTSRFLADIEKEFEESLTLEIQARDSDIREYLEERLSQAQPFNLLDHAYAQAMERIDGQGAGFKMLATNVLLWLTYARRPLKTAKLQHALAIELGSRRLDEDNVTDLEDIVSACAGLVLVDHKSSIIRLVHYTTQQYFSRTWKTYFQKADDIITEACVTYLSYDGFANGVCLTDEDYEKRICSHPFYDYAAQYWGMHASRSVDEGNNLVIDFLHNQNKVAVATHAMKGLTPLLWAIANGHEAVVKRLLGEDRVDVNRKDSRGQSPLLWAIRNRRIGLIQLLLATDGVDKNIRDPRGLTPLSWTAEQGRVAELKLLLADKDVDIKTKDRYGNTPLMRAIAFGQKEVVDILSAEEPLAHE</sequence>
<dbReference type="AlphaFoldDB" id="A0A1Y1Y0G8"/>
<dbReference type="Pfam" id="PF22939">
    <property type="entry name" value="WHD_GPIID"/>
    <property type="match status" value="1"/>
</dbReference>
<evidence type="ECO:0000259" key="5">
    <source>
        <dbReference type="Pfam" id="PF24883"/>
    </source>
</evidence>
<dbReference type="OrthoDB" id="195446at2759"/>
<feature type="repeat" description="ANK" evidence="2">
    <location>
        <begin position="594"/>
        <end position="627"/>
    </location>
</feature>
<reference evidence="6 7" key="1">
    <citation type="submission" date="2016-07" db="EMBL/GenBank/DDBJ databases">
        <title>Pervasive Adenine N6-methylation of Active Genes in Fungi.</title>
        <authorList>
            <consortium name="DOE Joint Genome Institute"/>
            <person name="Mondo S.J."/>
            <person name="Dannebaum R.O."/>
            <person name="Kuo R.C."/>
            <person name="Labutti K."/>
            <person name="Haridas S."/>
            <person name="Kuo A."/>
            <person name="Salamov A."/>
            <person name="Ahrendt S.R."/>
            <person name="Lipzen A."/>
            <person name="Sullivan W."/>
            <person name="Andreopoulos W.B."/>
            <person name="Clum A."/>
            <person name="Lindquist E."/>
            <person name="Daum C."/>
            <person name="Ramamoorthy G.K."/>
            <person name="Gryganskyi A."/>
            <person name="Culley D."/>
            <person name="Magnuson J.K."/>
            <person name="James T.Y."/>
            <person name="O'Malley M.A."/>
            <person name="Stajich J.E."/>
            <person name="Spatafora J.W."/>
            <person name="Visel A."/>
            <person name="Grigoriev I.V."/>
        </authorList>
    </citation>
    <scope>NUCLEOTIDE SEQUENCE [LARGE SCALE GENOMIC DNA]</scope>
    <source>
        <strain evidence="6 7">CBS 115471</strain>
    </source>
</reference>
<dbReference type="InterPro" id="IPR056884">
    <property type="entry name" value="NPHP3-like_N"/>
</dbReference>
<dbReference type="SUPFAM" id="SSF48403">
    <property type="entry name" value="Ankyrin repeat"/>
    <property type="match status" value="1"/>
</dbReference>
<evidence type="ECO:0000256" key="1">
    <source>
        <dbReference type="ARBA" id="ARBA00022737"/>
    </source>
</evidence>
<dbReference type="EMBL" id="MCFA01000461">
    <property type="protein sequence ID" value="ORX91468.1"/>
    <property type="molecule type" value="Genomic_DNA"/>
</dbReference>
<dbReference type="STRING" id="1231657.A0A1Y1Y0G8"/>
<dbReference type="Pfam" id="PF24883">
    <property type="entry name" value="NPHP3_N"/>
    <property type="match status" value="1"/>
</dbReference>
<evidence type="ECO:0000313" key="7">
    <source>
        <dbReference type="Proteomes" id="UP000193144"/>
    </source>
</evidence>
<keyword evidence="7" id="KW-1185">Reference proteome</keyword>
<dbReference type="Gene3D" id="1.25.40.20">
    <property type="entry name" value="Ankyrin repeat-containing domain"/>
    <property type="match status" value="1"/>
</dbReference>
<feature type="domain" description="GPI inositol-deacylase winged helix" evidence="4">
    <location>
        <begin position="426"/>
        <end position="505"/>
    </location>
</feature>
<dbReference type="SMART" id="SM00248">
    <property type="entry name" value="ANK"/>
    <property type="match status" value="4"/>
</dbReference>
<dbReference type="Proteomes" id="UP000193144">
    <property type="component" value="Unassembled WGS sequence"/>
</dbReference>
<dbReference type="Gene3D" id="3.40.50.300">
    <property type="entry name" value="P-loop containing nucleotide triphosphate hydrolases"/>
    <property type="match status" value="1"/>
</dbReference>
<name>A0A1Y1Y0G8_9PLEO</name>
<evidence type="ECO:0000256" key="2">
    <source>
        <dbReference type="PROSITE-ProRule" id="PRU00023"/>
    </source>
</evidence>
<dbReference type="InterPro" id="IPR036770">
    <property type="entry name" value="Ankyrin_rpt-contain_sf"/>
</dbReference>
<feature type="domain" description="Nephrocystin 3-like N-terminal" evidence="5">
    <location>
        <begin position="206"/>
        <end position="371"/>
    </location>
</feature>
<dbReference type="PANTHER" id="PTHR10039:SF15">
    <property type="entry name" value="NACHT DOMAIN-CONTAINING PROTEIN"/>
    <property type="match status" value="1"/>
</dbReference>
<dbReference type="InterPro" id="IPR027417">
    <property type="entry name" value="P-loop_NTPase"/>
</dbReference>
<dbReference type="PANTHER" id="PTHR10039">
    <property type="entry name" value="AMELOGENIN"/>
    <property type="match status" value="1"/>
</dbReference>
<dbReference type="InterPro" id="IPR002110">
    <property type="entry name" value="Ankyrin_rpt"/>
</dbReference>
<dbReference type="PROSITE" id="PS50088">
    <property type="entry name" value="ANK_REPEAT"/>
    <property type="match status" value="1"/>
</dbReference>
<proteinExistence type="predicted"/>
<evidence type="ECO:0000256" key="3">
    <source>
        <dbReference type="SAM" id="Coils"/>
    </source>
</evidence>
<protein>
    <submittedName>
        <fullName evidence="6">Uncharacterized protein</fullName>
    </submittedName>
</protein>
<feature type="coiled-coil region" evidence="3">
    <location>
        <begin position="87"/>
        <end position="148"/>
    </location>
</feature>
<keyword evidence="3" id="KW-0175">Coiled coil</keyword>
<evidence type="ECO:0000259" key="4">
    <source>
        <dbReference type="Pfam" id="PF22939"/>
    </source>
</evidence>
<keyword evidence="1" id="KW-0677">Repeat</keyword>
<evidence type="ECO:0000313" key="6">
    <source>
        <dbReference type="EMBL" id="ORX91468.1"/>
    </source>
</evidence>
<dbReference type="Pfam" id="PF12796">
    <property type="entry name" value="Ank_2"/>
    <property type="match status" value="1"/>
</dbReference>
<dbReference type="InterPro" id="IPR054471">
    <property type="entry name" value="GPIID_WHD"/>
</dbReference>
<keyword evidence="2" id="KW-0040">ANK repeat</keyword>
<dbReference type="Pfam" id="PF13637">
    <property type="entry name" value="Ank_4"/>
    <property type="match status" value="1"/>
</dbReference>
<organism evidence="6 7">
    <name type="scientific">Clohesyomyces aquaticus</name>
    <dbReference type="NCBI Taxonomy" id="1231657"/>
    <lineage>
        <taxon>Eukaryota</taxon>
        <taxon>Fungi</taxon>
        <taxon>Dikarya</taxon>
        <taxon>Ascomycota</taxon>
        <taxon>Pezizomycotina</taxon>
        <taxon>Dothideomycetes</taxon>
        <taxon>Pleosporomycetidae</taxon>
        <taxon>Pleosporales</taxon>
        <taxon>Lindgomycetaceae</taxon>
        <taxon>Clohesyomyces</taxon>
    </lineage>
</organism>
<gene>
    <name evidence="6" type="ORF">BCR34DRAFT_501433</name>
</gene>
<comment type="caution">
    <text evidence="6">The sequence shown here is derived from an EMBL/GenBank/DDBJ whole genome shotgun (WGS) entry which is preliminary data.</text>
</comment>